<keyword evidence="2" id="KW-0812">Transmembrane</keyword>
<dbReference type="Proteomes" id="UP000001522">
    <property type="component" value="Chromosome"/>
</dbReference>
<feature type="compositionally biased region" description="Basic and acidic residues" evidence="1">
    <location>
        <begin position="308"/>
        <end position="319"/>
    </location>
</feature>
<dbReference type="HOGENOM" id="CLU_073271_0_0_7"/>
<name>D3UHI2_HELM1</name>
<feature type="compositionally biased region" description="Basic and acidic residues" evidence="1">
    <location>
        <begin position="141"/>
        <end position="153"/>
    </location>
</feature>
<evidence type="ECO:0008006" key="5">
    <source>
        <dbReference type="Google" id="ProtNLM"/>
    </source>
</evidence>
<dbReference type="KEGG" id="hms:HMU06960"/>
<dbReference type="AlphaFoldDB" id="D3UHI2"/>
<reference evidence="3 4" key="1">
    <citation type="journal article" date="2010" name="BMC Genomics">
        <title>Comparative genomics and proteomics of Helicobacter mustelae, an ulcerogenic and carcinogenic gastric pathogen.</title>
        <authorList>
            <person name="O'Toole P.W."/>
            <person name="Snelling W.J."/>
            <person name="Canchaya C."/>
            <person name="Forde B.M."/>
            <person name="Hardie K.R."/>
            <person name="Josenhans C."/>
            <person name="Graham R.L.J."/>
            <person name="McMullan G."/>
            <person name="Parkhill J."/>
            <person name="Belda E."/>
            <person name="Bentley S.D."/>
        </authorList>
    </citation>
    <scope>NUCLEOTIDE SEQUENCE [LARGE SCALE GENOMIC DNA]</scope>
    <source>
        <strain evidence="4">ATCC 43772 / LMG 18044 / NCTC 12198 / 12198</strain>
    </source>
</reference>
<evidence type="ECO:0000313" key="4">
    <source>
        <dbReference type="Proteomes" id="UP000001522"/>
    </source>
</evidence>
<sequence>MEALDKLKQIGIKKINQDTKISVGVIENILEKRFDKIQKVWIVGFLPIIEREYQVDLSPWLEEYNAYLQESAQEQKEDTYKIRELDLDTQKQYYDRYKNKYLSRIWYGIIGALVVILFLFYRFFMASDKIEIEKQNPSSTQEKKEQKPHEEGIYSKIPKQITQPTQSQPTQSTPDPETQATQPAQTTKATAAPHTQPTPEASKDSGVYRLPEEGVMIIEPKKQLWFQIWNLEDNTKLEKVIKESHRVEIPKQKSLIVFGHKSFKLRYGKEFLDYEGGKTIRFLSENGKVRIIHHADYMKLVNATKKKFEPRTKLKREIPHSSTDAQNPAENPNPNPDSPSSANPASKQEHKIQ</sequence>
<feature type="region of interest" description="Disordered" evidence="1">
    <location>
        <begin position="308"/>
        <end position="353"/>
    </location>
</feature>
<dbReference type="Gene3D" id="1.10.260.40">
    <property type="entry name" value="lambda repressor-like DNA-binding domains"/>
    <property type="match status" value="1"/>
</dbReference>
<feature type="region of interest" description="Disordered" evidence="1">
    <location>
        <begin position="134"/>
        <end position="206"/>
    </location>
</feature>
<organism evidence="3 4">
    <name type="scientific">Helicobacter mustelae (strain ATCC 43772 / CCUG 25715 / CIP 103759 / LMG 18044 / NCTC 12198 / R85-136P)</name>
    <name type="common">Campylobacter mustelae</name>
    <dbReference type="NCBI Taxonomy" id="679897"/>
    <lineage>
        <taxon>Bacteria</taxon>
        <taxon>Pseudomonadati</taxon>
        <taxon>Campylobacterota</taxon>
        <taxon>Epsilonproteobacteria</taxon>
        <taxon>Campylobacterales</taxon>
        <taxon>Helicobacteraceae</taxon>
        <taxon>Helicobacter</taxon>
    </lineage>
</organism>
<keyword evidence="2" id="KW-1133">Transmembrane helix</keyword>
<dbReference type="InterPro" id="IPR010982">
    <property type="entry name" value="Lambda_DNA-bd_dom_sf"/>
</dbReference>
<dbReference type="STRING" id="679897.HMU06960"/>
<keyword evidence="2" id="KW-0472">Membrane</keyword>
<accession>D3UHI2</accession>
<proteinExistence type="predicted"/>
<dbReference type="GO" id="GO:0003677">
    <property type="term" value="F:DNA binding"/>
    <property type="evidence" value="ECO:0007669"/>
    <property type="project" value="InterPro"/>
</dbReference>
<dbReference type="RefSeq" id="WP_013023033.1">
    <property type="nucleotide sequence ID" value="NC_013949.1"/>
</dbReference>
<feature type="transmembrane region" description="Helical" evidence="2">
    <location>
        <begin position="105"/>
        <end position="124"/>
    </location>
</feature>
<feature type="compositionally biased region" description="Low complexity" evidence="1">
    <location>
        <begin position="158"/>
        <end position="200"/>
    </location>
</feature>
<gene>
    <name evidence="3" type="ordered locus">HMU06960</name>
</gene>
<dbReference type="EMBL" id="FN555004">
    <property type="protein sequence ID" value="CBG39954.1"/>
    <property type="molecule type" value="Genomic_DNA"/>
</dbReference>
<evidence type="ECO:0000313" key="3">
    <source>
        <dbReference type="EMBL" id="CBG39954.1"/>
    </source>
</evidence>
<keyword evidence="4" id="KW-1185">Reference proteome</keyword>
<evidence type="ECO:0000256" key="2">
    <source>
        <dbReference type="SAM" id="Phobius"/>
    </source>
</evidence>
<evidence type="ECO:0000256" key="1">
    <source>
        <dbReference type="SAM" id="MobiDB-lite"/>
    </source>
</evidence>
<protein>
    <recommendedName>
        <fullName evidence="5">Sialidase A</fullName>
    </recommendedName>
</protein>
<dbReference type="eggNOG" id="COG1426">
    <property type="taxonomic scope" value="Bacteria"/>
</dbReference>